<evidence type="ECO:0000313" key="2">
    <source>
        <dbReference type="Proteomes" id="UP001638806"/>
    </source>
</evidence>
<dbReference type="EMBL" id="JBGNUJ010000002">
    <property type="protein sequence ID" value="KAL3963501.1"/>
    <property type="molecule type" value="Genomic_DNA"/>
</dbReference>
<accession>A0ACC4E4X1</accession>
<sequence length="343" mass="38399">MSLRTVVRAAIRHRAVTPIARRCCCASYHSTRATREALETRLTDRRDVPLPPPLKQRGDHLSRPSSRAQWVATGNEAVIAETLFELFNNQLSSLAVNDVLSAAECDRMVQIIETHDIDYYGEKVFPPIGCVGITQFENQANKARSLQKRFMEEAGVDVVGRVKALLQSIVPPGLPVRLAQEDGKSYFAGLLRLINSSALIHADYGPFDGPGWEIGAIKAQLTWNILLKEVRGGESVVYNRFWKGKEDDDKYRDVTKSYGYSRDVIDGCESKKIAPIVGQIALFNPRSVMSLHDRDRLSVDKNRNFHEVLAIENPEKVSRYTFSSFIGYLPPTAPEGPAIILWS</sequence>
<reference evidence="1" key="1">
    <citation type="submission" date="2024-12" db="EMBL/GenBank/DDBJ databases">
        <title>Comparative genomics and development of molecular markers within Purpureocillium lilacinum and among Purpureocillium species.</title>
        <authorList>
            <person name="Yeh Z.-Y."/>
            <person name="Ni N.-T."/>
            <person name="Lo P.-H."/>
            <person name="Mushyakhwo K."/>
            <person name="Lin C.-F."/>
            <person name="Nai Y.-S."/>
        </authorList>
    </citation>
    <scope>NUCLEOTIDE SEQUENCE</scope>
    <source>
        <strain evidence="1">NCHU-NPUST-175</strain>
    </source>
</reference>
<name>A0ACC4E4X1_PURLI</name>
<evidence type="ECO:0000313" key="1">
    <source>
        <dbReference type="EMBL" id="KAL3963501.1"/>
    </source>
</evidence>
<comment type="caution">
    <text evidence="1">The sequence shown here is derived from an EMBL/GenBank/DDBJ whole genome shotgun (WGS) entry which is preliminary data.</text>
</comment>
<keyword evidence="2" id="KW-1185">Reference proteome</keyword>
<dbReference type="Proteomes" id="UP001638806">
    <property type="component" value="Unassembled WGS sequence"/>
</dbReference>
<organism evidence="1 2">
    <name type="scientific">Purpureocillium lilacinum</name>
    <name type="common">Paecilomyces lilacinus</name>
    <dbReference type="NCBI Taxonomy" id="33203"/>
    <lineage>
        <taxon>Eukaryota</taxon>
        <taxon>Fungi</taxon>
        <taxon>Dikarya</taxon>
        <taxon>Ascomycota</taxon>
        <taxon>Pezizomycotina</taxon>
        <taxon>Sordariomycetes</taxon>
        <taxon>Hypocreomycetidae</taxon>
        <taxon>Hypocreales</taxon>
        <taxon>Ophiocordycipitaceae</taxon>
        <taxon>Purpureocillium</taxon>
    </lineage>
</organism>
<protein>
    <submittedName>
        <fullName evidence="1">Uncharacterized protein</fullName>
    </submittedName>
</protein>
<gene>
    <name evidence="1" type="ORF">ACCO45_000505</name>
</gene>
<proteinExistence type="predicted"/>